<name>A0A9P5ZYP7_PLEER</name>
<evidence type="ECO:0000313" key="2">
    <source>
        <dbReference type="Proteomes" id="UP000807025"/>
    </source>
</evidence>
<dbReference type="EMBL" id="MU154569">
    <property type="protein sequence ID" value="KAF9494729.1"/>
    <property type="molecule type" value="Genomic_DNA"/>
</dbReference>
<protein>
    <submittedName>
        <fullName evidence="1">Uncharacterized protein</fullName>
    </submittedName>
</protein>
<comment type="caution">
    <text evidence="1">The sequence shown here is derived from an EMBL/GenBank/DDBJ whole genome shotgun (WGS) entry which is preliminary data.</text>
</comment>
<sequence length="173" mass="18492">MHLYDSDNGLVPIGASTPCSALSCAQPALPKRVHHRDRLHAFDHSAGLNRQTTTPKDKAVQSNSVVSESSKAISAATRTTASGSERTRVLVATKQSLFPVNKEIGVLPSSVGASASPSIYQHADVSFSALCCFAFNLNVEALCTRRQVHAQNLARELSKLGLVSPLQRSLSRL</sequence>
<organism evidence="1 2">
    <name type="scientific">Pleurotus eryngii</name>
    <name type="common">Boletus of the steppes</name>
    <dbReference type="NCBI Taxonomy" id="5323"/>
    <lineage>
        <taxon>Eukaryota</taxon>
        <taxon>Fungi</taxon>
        <taxon>Dikarya</taxon>
        <taxon>Basidiomycota</taxon>
        <taxon>Agaricomycotina</taxon>
        <taxon>Agaricomycetes</taxon>
        <taxon>Agaricomycetidae</taxon>
        <taxon>Agaricales</taxon>
        <taxon>Pleurotineae</taxon>
        <taxon>Pleurotaceae</taxon>
        <taxon>Pleurotus</taxon>
    </lineage>
</organism>
<gene>
    <name evidence="1" type="ORF">BDN71DRAFT_1507407</name>
</gene>
<keyword evidence="2" id="KW-1185">Reference proteome</keyword>
<proteinExistence type="predicted"/>
<dbReference type="AlphaFoldDB" id="A0A9P5ZYP7"/>
<reference evidence="1" key="1">
    <citation type="submission" date="2020-11" db="EMBL/GenBank/DDBJ databases">
        <authorList>
            <consortium name="DOE Joint Genome Institute"/>
            <person name="Ahrendt S."/>
            <person name="Riley R."/>
            <person name="Andreopoulos W."/>
            <person name="Labutti K."/>
            <person name="Pangilinan J."/>
            <person name="Ruiz-Duenas F.J."/>
            <person name="Barrasa J.M."/>
            <person name="Sanchez-Garcia M."/>
            <person name="Camarero S."/>
            <person name="Miyauchi S."/>
            <person name="Serrano A."/>
            <person name="Linde D."/>
            <person name="Babiker R."/>
            <person name="Drula E."/>
            <person name="Ayuso-Fernandez I."/>
            <person name="Pacheco R."/>
            <person name="Padilla G."/>
            <person name="Ferreira P."/>
            <person name="Barriuso J."/>
            <person name="Kellner H."/>
            <person name="Castanera R."/>
            <person name="Alfaro M."/>
            <person name="Ramirez L."/>
            <person name="Pisabarro A.G."/>
            <person name="Kuo A."/>
            <person name="Tritt A."/>
            <person name="Lipzen A."/>
            <person name="He G."/>
            <person name="Yan M."/>
            <person name="Ng V."/>
            <person name="Cullen D."/>
            <person name="Martin F."/>
            <person name="Rosso M.-N."/>
            <person name="Henrissat B."/>
            <person name="Hibbett D."/>
            <person name="Martinez A.T."/>
            <person name="Grigoriev I.V."/>
        </authorList>
    </citation>
    <scope>NUCLEOTIDE SEQUENCE</scope>
    <source>
        <strain evidence="1">ATCC 90797</strain>
    </source>
</reference>
<dbReference type="Proteomes" id="UP000807025">
    <property type="component" value="Unassembled WGS sequence"/>
</dbReference>
<accession>A0A9P5ZYP7</accession>
<evidence type="ECO:0000313" key="1">
    <source>
        <dbReference type="EMBL" id="KAF9494729.1"/>
    </source>
</evidence>